<evidence type="ECO:0000313" key="1">
    <source>
        <dbReference type="EMBL" id="KAK1311549.1"/>
    </source>
</evidence>
<comment type="caution">
    <text evidence="1">The sequence shown here is derived from an EMBL/GenBank/DDBJ whole genome shotgun (WGS) entry which is preliminary data.</text>
</comment>
<evidence type="ECO:0000313" key="2">
    <source>
        <dbReference type="Proteomes" id="UP001180020"/>
    </source>
</evidence>
<dbReference type="Proteomes" id="UP001180020">
    <property type="component" value="Unassembled WGS sequence"/>
</dbReference>
<dbReference type="AlphaFoldDB" id="A0AAV9EEF1"/>
<reference evidence="1" key="2">
    <citation type="submission" date="2023-06" db="EMBL/GenBank/DDBJ databases">
        <authorList>
            <person name="Ma L."/>
            <person name="Liu K.-W."/>
            <person name="Li Z."/>
            <person name="Hsiao Y.-Y."/>
            <person name="Qi Y."/>
            <person name="Fu T."/>
            <person name="Tang G."/>
            <person name="Zhang D."/>
            <person name="Sun W.-H."/>
            <person name="Liu D.-K."/>
            <person name="Li Y."/>
            <person name="Chen G.-Z."/>
            <person name="Liu X.-D."/>
            <person name="Liao X.-Y."/>
            <person name="Jiang Y.-T."/>
            <person name="Yu X."/>
            <person name="Hao Y."/>
            <person name="Huang J."/>
            <person name="Zhao X.-W."/>
            <person name="Ke S."/>
            <person name="Chen Y.-Y."/>
            <person name="Wu W.-L."/>
            <person name="Hsu J.-L."/>
            <person name="Lin Y.-F."/>
            <person name="Huang M.-D."/>
            <person name="Li C.-Y."/>
            <person name="Huang L."/>
            <person name="Wang Z.-W."/>
            <person name="Zhao X."/>
            <person name="Zhong W.-Y."/>
            <person name="Peng D.-H."/>
            <person name="Ahmad S."/>
            <person name="Lan S."/>
            <person name="Zhang J.-S."/>
            <person name="Tsai W.-C."/>
            <person name="Van De Peer Y."/>
            <person name="Liu Z.-J."/>
        </authorList>
    </citation>
    <scope>NUCLEOTIDE SEQUENCE</scope>
    <source>
        <strain evidence="1">CP</strain>
        <tissue evidence="1">Leaves</tissue>
    </source>
</reference>
<gene>
    <name evidence="1" type="ORF">QJS10_CPA07g00662</name>
</gene>
<dbReference type="EMBL" id="JAUJYO010000007">
    <property type="protein sequence ID" value="KAK1311549.1"/>
    <property type="molecule type" value="Genomic_DNA"/>
</dbReference>
<proteinExistence type="predicted"/>
<name>A0AAV9EEF1_ACOCL</name>
<reference evidence="1" key="1">
    <citation type="journal article" date="2023" name="Nat. Commun.">
        <title>Diploid and tetraploid genomes of Acorus and the evolution of monocots.</title>
        <authorList>
            <person name="Ma L."/>
            <person name="Liu K.W."/>
            <person name="Li Z."/>
            <person name="Hsiao Y.Y."/>
            <person name="Qi Y."/>
            <person name="Fu T."/>
            <person name="Tang G.D."/>
            <person name="Zhang D."/>
            <person name="Sun W.H."/>
            <person name="Liu D.K."/>
            <person name="Li Y."/>
            <person name="Chen G.Z."/>
            <person name="Liu X.D."/>
            <person name="Liao X.Y."/>
            <person name="Jiang Y.T."/>
            <person name="Yu X."/>
            <person name="Hao Y."/>
            <person name="Huang J."/>
            <person name="Zhao X.W."/>
            <person name="Ke S."/>
            <person name="Chen Y.Y."/>
            <person name="Wu W.L."/>
            <person name="Hsu J.L."/>
            <person name="Lin Y.F."/>
            <person name="Huang M.D."/>
            <person name="Li C.Y."/>
            <person name="Huang L."/>
            <person name="Wang Z.W."/>
            <person name="Zhao X."/>
            <person name="Zhong W.Y."/>
            <person name="Peng D.H."/>
            <person name="Ahmad S."/>
            <person name="Lan S."/>
            <person name="Zhang J.S."/>
            <person name="Tsai W.C."/>
            <person name="Van de Peer Y."/>
            <person name="Liu Z.J."/>
        </authorList>
    </citation>
    <scope>NUCLEOTIDE SEQUENCE</scope>
    <source>
        <strain evidence="1">CP</strain>
    </source>
</reference>
<protein>
    <submittedName>
        <fullName evidence="1">Uncharacterized protein</fullName>
    </submittedName>
</protein>
<accession>A0AAV9EEF1</accession>
<dbReference type="InterPro" id="IPR009000">
    <property type="entry name" value="Transl_B-barrel_sf"/>
</dbReference>
<sequence length="56" mass="6348">MDQEGGGGVKVWETLEIVGLRETRTTSMTRVEMFQKILDEAFAGWALALWDSEDQD</sequence>
<dbReference type="SUPFAM" id="SSF50447">
    <property type="entry name" value="Translation proteins"/>
    <property type="match status" value="1"/>
</dbReference>
<organism evidence="1 2">
    <name type="scientific">Acorus calamus</name>
    <name type="common">Sweet flag</name>
    <dbReference type="NCBI Taxonomy" id="4465"/>
    <lineage>
        <taxon>Eukaryota</taxon>
        <taxon>Viridiplantae</taxon>
        <taxon>Streptophyta</taxon>
        <taxon>Embryophyta</taxon>
        <taxon>Tracheophyta</taxon>
        <taxon>Spermatophyta</taxon>
        <taxon>Magnoliopsida</taxon>
        <taxon>Liliopsida</taxon>
        <taxon>Acoraceae</taxon>
        <taxon>Acorus</taxon>
    </lineage>
</organism>
<keyword evidence="2" id="KW-1185">Reference proteome</keyword>